<dbReference type="InterPro" id="IPR015421">
    <property type="entry name" value="PyrdxlP-dep_Trfase_major"/>
</dbReference>
<dbReference type="Pfam" id="PF00155">
    <property type="entry name" value="Aminotran_1_2"/>
    <property type="match status" value="1"/>
</dbReference>
<dbReference type="Gene3D" id="3.40.640.10">
    <property type="entry name" value="Type I PLP-dependent aspartate aminotransferase-like (Major domain)"/>
    <property type="match status" value="1"/>
</dbReference>
<dbReference type="InterPro" id="IPR004838">
    <property type="entry name" value="NHTrfase_class1_PyrdxlP-BS"/>
</dbReference>
<keyword evidence="3 6" id="KW-0032">Aminotransferase</keyword>
<comment type="cofactor">
    <cofactor evidence="1 6">
        <name>pyridoxal 5'-phosphate</name>
        <dbReference type="ChEBI" id="CHEBI:597326"/>
    </cofactor>
</comment>
<keyword evidence="5" id="KW-0663">Pyridoxal phosphate</keyword>
<evidence type="ECO:0000256" key="3">
    <source>
        <dbReference type="ARBA" id="ARBA00022576"/>
    </source>
</evidence>
<dbReference type="PANTHER" id="PTHR46383:SF2">
    <property type="entry name" value="AMINOTRANSFERASE"/>
    <property type="match status" value="1"/>
</dbReference>
<feature type="domain" description="Aminotransferase class I/classII large" evidence="7">
    <location>
        <begin position="40"/>
        <end position="388"/>
    </location>
</feature>
<dbReference type="PANTHER" id="PTHR46383">
    <property type="entry name" value="ASPARTATE AMINOTRANSFERASE"/>
    <property type="match status" value="1"/>
</dbReference>
<keyword evidence="9" id="KW-1185">Reference proteome</keyword>
<dbReference type="SUPFAM" id="SSF53383">
    <property type="entry name" value="PLP-dependent transferases"/>
    <property type="match status" value="1"/>
</dbReference>
<evidence type="ECO:0000256" key="1">
    <source>
        <dbReference type="ARBA" id="ARBA00001933"/>
    </source>
</evidence>
<evidence type="ECO:0000256" key="4">
    <source>
        <dbReference type="ARBA" id="ARBA00022679"/>
    </source>
</evidence>
<proteinExistence type="inferred from homology"/>
<dbReference type="Proteomes" id="UP001246372">
    <property type="component" value="Unassembled WGS sequence"/>
</dbReference>
<dbReference type="PROSITE" id="PS00105">
    <property type="entry name" value="AA_TRANSFER_CLASS_1"/>
    <property type="match status" value="1"/>
</dbReference>
<organism evidence="8 9">
    <name type="scientific">Roseateles aquae</name>
    <dbReference type="NCBI Taxonomy" id="3077235"/>
    <lineage>
        <taxon>Bacteria</taxon>
        <taxon>Pseudomonadati</taxon>
        <taxon>Pseudomonadota</taxon>
        <taxon>Betaproteobacteria</taxon>
        <taxon>Burkholderiales</taxon>
        <taxon>Sphaerotilaceae</taxon>
        <taxon>Roseateles</taxon>
    </lineage>
</organism>
<keyword evidence="4 6" id="KW-0808">Transferase</keyword>
<accession>A0ABU3P938</accession>
<evidence type="ECO:0000256" key="2">
    <source>
        <dbReference type="ARBA" id="ARBA00007441"/>
    </source>
</evidence>
<evidence type="ECO:0000259" key="7">
    <source>
        <dbReference type="Pfam" id="PF00155"/>
    </source>
</evidence>
<evidence type="ECO:0000256" key="5">
    <source>
        <dbReference type="ARBA" id="ARBA00022898"/>
    </source>
</evidence>
<evidence type="ECO:0000313" key="9">
    <source>
        <dbReference type="Proteomes" id="UP001246372"/>
    </source>
</evidence>
<dbReference type="NCBIfam" id="NF005601">
    <property type="entry name" value="PRK07337.1"/>
    <property type="match status" value="1"/>
</dbReference>
<evidence type="ECO:0000256" key="6">
    <source>
        <dbReference type="RuleBase" id="RU000481"/>
    </source>
</evidence>
<dbReference type="InterPro" id="IPR004839">
    <property type="entry name" value="Aminotransferase_I/II_large"/>
</dbReference>
<reference evidence="8" key="1">
    <citation type="submission" date="2023-09" db="EMBL/GenBank/DDBJ databases">
        <title>Paucibacter sp. APW11 Genome sequencing and assembly.</title>
        <authorList>
            <person name="Kim I."/>
        </authorList>
    </citation>
    <scope>NUCLEOTIDE SEQUENCE</scope>
    <source>
        <strain evidence="8">APW11</strain>
    </source>
</reference>
<dbReference type="GO" id="GO:0008483">
    <property type="term" value="F:transaminase activity"/>
    <property type="evidence" value="ECO:0007669"/>
    <property type="project" value="UniProtKB-KW"/>
</dbReference>
<protein>
    <recommendedName>
        <fullName evidence="6">Aminotransferase</fullName>
        <ecNumber evidence="6">2.6.1.-</ecNumber>
    </recommendedName>
</protein>
<evidence type="ECO:0000313" key="8">
    <source>
        <dbReference type="EMBL" id="MDT8998730.1"/>
    </source>
</evidence>
<dbReference type="InterPro" id="IPR015424">
    <property type="entry name" value="PyrdxlP-dep_Trfase"/>
</dbReference>
<sequence length="397" mass="42886">MKLAGRLDQIEPFYVMECAKTAAELAQTALCDPAQGGRRMIFLNIGEPDGVATAAVQAAAQACIAAGRTQYTPATGLPPLREALSRWYRQTQGLAIAPERIVITAGASAALQLICLALFERGDQVLMPDPCYPCNRHFVAAADAEAVLLACGPEQRFQLDAEQVRSAWNAQTRGVLLASPSNPTGTSIDPGVMGEIVNEVRARGGVCIVDEIYQGLSYDDRFGRSALALGDDVISVNSFSKYFGMTGWRLGWLVLPETLVPAVEKLAQNLFICPSSVAQHAALACFEPASIDEYERRRAEFLARRDLVVPALNAMGLSVPVLPDGAFYAWADCSAFRGGSWALAFELMQRAQVALTPGRDFGRASAERFLRLSFASSREDLQEALARLADVLPELRA</sequence>
<comment type="caution">
    <text evidence="8">The sequence shown here is derived from an EMBL/GenBank/DDBJ whole genome shotgun (WGS) entry which is preliminary data.</text>
</comment>
<dbReference type="RefSeq" id="WP_315649237.1">
    <property type="nucleotide sequence ID" value="NZ_JAVXZY010000002.1"/>
</dbReference>
<dbReference type="EMBL" id="JAVXZY010000002">
    <property type="protein sequence ID" value="MDT8998730.1"/>
    <property type="molecule type" value="Genomic_DNA"/>
</dbReference>
<name>A0ABU3P938_9BURK</name>
<dbReference type="CDD" id="cd00609">
    <property type="entry name" value="AAT_like"/>
    <property type="match status" value="1"/>
</dbReference>
<gene>
    <name evidence="8" type="ORF">RQP53_05545</name>
</gene>
<dbReference type="EC" id="2.6.1.-" evidence="6"/>
<dbReference type="InterPro" id="IPR050596">
    <property type="entry name" value="AspAT/PAT-like"/>
</dbReference>
<comment type="similarity">
    <text evidence="2 6">Belongs to the class-I pyridoxal-phosphate-dependent aminotransferase family.</text>
</comment>